<accession>A0A7D9HG48</accession>
<dbReference type="AlphaFoldDB" id="A0A7D9HG48"/>
<reference evidence="1" key="1">
    <citation type="submission" date="2020-04" db="EMBL/GenBank/DDBJ databases">
        <authorList>
            <person name="Alioto T."/>
            <person name="Alioto T."/>
            <person name="Gomez Garrido J."/>
        </authorList>
    </citation>
    <scope>NUCLEOTIDE SEQUENCE</scope>
    <source>
        <strain evidence="1">A484AB</strain>
    </source>
</reference>
<dbReference type="Proteomes" id="UP001152795">
    <property type="component" value="Unassembled WGS sequence"/>
</dbReference>
<comment type="caution">
    <text evidence="1">The sequence shown here is derived from an EMBL/GenBank/DDBJ whole genome shotgun (WGS) entry which is preliminary data.</text>
</comment>
<evidence type="ECO:0000313" key="1">
    <source>
        <dbReference type="EMBL" id="CAB3981625.1"/>
    </source>
</evidence>
<organism evidence="1 2">
    <name type="scientific">Paramuricea clavata</name>
    <name type="common">Red gorgonian</name>
    <name type="synonym">Violescent sea-whip</name>
    <dbReference type="NCBI Taxonomy" id="317549"/>
    <lineage>
        <taxon>Eukaryota</taxon>
        <taxon>Metazoa</taxon>
        <taxon>Cnidaria</taxon>
        <taxon>Anthozoa</taxon>
        <taxon>Octocorallia</taxon>
        <taxon>Malacalcyonacea</taxon>
        <taxon>Plexauridae</taxon>
        <taxon>Paramuricea</taxon>
    </lineage>
</organism>
<dbReference type="EMBL" id="CACRXK020000411">
    <property type="protein sequence ID" value="CAB3981625.1"/>
    <property type="molecule type" value="Genomic_DNA"/>
</dbReference>
<name>A0A7D9HG48_PARCT</name>
<gene>
    <name evidence="1" type="ORF">PACLA_8A020704</name>
</gene>
<proteinExistence type="predicted"/>
<protein>
    <submittedName>
        <fullName evidence="1">Uncharacterized protein</fullName>
    </submittedName>
</protein>
<keyword evidence="2" id="KW-1185">Reference proteome</keyword>
<sequence>MITGSSVGSMTIQYSTVCRNTEQFGQVIYFRVVTTHLRVVTTCLQNKHEHTPQSNIQTVLANNTLSVSNARESFSNNQLAQITQIVLQSILSFLERQHATTTATCVYEQTTNQSTPFERQEQLGQFPVLSSSSSSRLHPMDLLPQSSKQLGHSSQRFQTNMFVTSKVLSFLSLLVPIIPMWVSQFPLRESH</sequence>
<evidence type="ECO:0000313" key="2">
    <source>
        <dbReference type="Proteomes" id="UP001152795"/>
    </source>
</evidence>